<dbReference type="Proteomes" id="UP001055634">
    <property type="component" value="Segment"/>
</dbReference>
<evidence type="ECO:0000313" key="3">
    <source>
        <dbReference type="Proteomes" id="UP001055634"/>
    </source>
</evidence>
<protein>
    <submittedName>
        <fullName evidence="2">Uncharacterized protein</fullName>
    </submittedName>
</protein>
<keyword evidence="3" id="KW-1185">Reference proteome</keyword>
<proteinExistence type="predicted"/>
<evidence type="ECO:0000313" key="2">
    <source>
        <dbReference type="EMBL" id="UTC28526.1"/>
    </source>
</evidence>
<sequence length="161" mass="17741">MTQVQAALRRLTAWRSRPRSGPIPGEDGSISWTADHLVDDPREPILTPTGVLDSRGQMLVRVRVPIKVKMGFHLPHESREPDEVETIVPEDLLAVSDCGMGVESLTPEEADDYDGDDEDAPPPLNRDGLEENQVRLSDVLRTLSHQGVEVVVDVEFAEAPS</sequence>
<name>A0A9E7N281_9CAUD</name>
<feature type="region of interest" description="Disordered" evidence="1">
    <location>
        <begin position="100"/>
        <end position="129"/>
    </location>
</feature>
<feature type="compositionally biased region" description="Acidic residues" evidence="1">
    <location>
        <begin position="106"/>
        <end position="120"/>
    </location>
</feature>
<evidence type="ECO:0000256" key="1">
    <source>
        <dbReference type="SAM" id="MobiDB-lite"/>
    </source>
</evidence>
<dbReference type="EMBL" id="ON529850">
    <property type="protein sequence ID" value="UTC28526.1"/>
    <property type="molecule type" value="Genomic_DNA"/>
</dbReference>
<organism evidence="2 3">
    <name type="scientific">Brevundimonas phage vB_BpoS-Gurke</name>
    <dbReference type="NCBI Taxonomy" id="2948599"/>
    <lineage>
        <taxon>Viruses</taxon>
        <taxon>Duplodnaviria</taxon>
        <taxon>Heunggongvirae</taxon>
        <taxon>Uroviricota</taxon>
        <taxon>Caudoviricetes</taxon>
        <taxon>Jeanschmidtviridae</taxon>
        <taxon>Kikimoravirus</taxon>
        <taxon>Kikimoravirus gurke</taxon>
    </lineage>
</organism>
<gene>
    <name evidence="2" type="ORF">GURKE_05240</name>
</gene>
<accession>A0A9E7N281</accession>
<reference evidence="2" key="1">
    <citation type="submission" date="2022-04" db="EMBL/GenBank/DDBJ databases">
        <authorList>
            <person name="Friedrich I."/>
            <person name="Schneider D."/>
            <person name="Poehlein A."/>
            <person name="Hertel R."/>
            <person name="Daniel R."/>
        </authorList>
    </citation>
    <scope>NUCLEOTIDE SEQUENCE</scope>
</reference>